<dbReference type="GO" id="GO:0008270">
    <property type="term" value="F:zinc ion binding"/>
    <property type="evidence" value="ECO:0007669"/>
    <property type="project" value="InterPro"/>
</dbReference>
<feature type="domain" description="Extradiol ring-cleavage dioxygenase class III enzyme subunit B" evidence="6">
    <location>
        <begin position="110"/>
        <end position="334"/>
    </location>
</feature>
<evidence type="ECO:0000256" key="3">
    <source>
        <dbReference type="ARBA" id="ARBA00022723"/>
    </source>
</evidence>
<proteinExistence type="inferred from homology"/>
<comment type="similarity">
    <text evidence="2">Belongs to the DODA-type extradiol aromatic ring-opening dioxygenase family.</text>
</comment>
<evidence type="ECO:0000313" key="8">
    <source>
        <dbReference type="Proteomes" id="UP000245956"/>
    </source>
</evidence>
<protein>
    <recommendedName>
        <fullName evidence="6">Extradiol ring-cleavage dioxygenase class III enzyme subunit B domain-containing protein</fullName>
    </recommendedName>
</protein>
<sequence>MLSISPKRALLVLSLGIAVGLKRYYANPKTMATLAPAIALSHGGGMFHLTLSQSQSQSHTIISPPDTGQFDANTNDTSTGPLPILNDPGHKDIIYSLKNRVPKILRLGTPQQPKAIVLVTAHWTTDKPAVSSGKTHELLYDYYGFPPESYRLKYPAPGEPDVAARVGEAFAAQGLKPDLDPKRPWDHGVFVPLSLVAPAADIPIVQVSVLLNEDPDRHLRMGAALRALRRDNIAVVGSGFASFHNLGTMRALASWPLDKRAAFKKDSDAWNDAVTGAVTAPAAKDRWDSIKQWRKFPHADTMHPPGGGEHFMPLIVCVGAAEEGEETKLYKDTYTGVDIFTYYWGGEEVK</sequence>
<dbReference type="GO" id="GO:0016702">
    <property type="term" value="F:oxidoreductase activity, acting on single donors with incorporation of molecular oxygen, incorporation of two atoms of oxygen"/>
    <property type="evidence" value="ECO:0007669"/>
    <property type="project" value="UniProtKB-ARBA"/>
</dbReference>
<evidence type="ECO:0000259" key="6">
    <source>
        <dbReference type="Pfam" id="PF02900"/>
    </source>
</evidence>
<dbReference type="AlphaFoldDB" id="A0A2U3E2P8"/>
<gene>
    <name evidence="7" type="ORF">PCL_01871</name>
</gene>
<organism evidence="7 8">
    <name type="scientific">Purpureocillium lilacinum</name>
    <name type="common">Paecilomyces lilacinus</name>
    <dbReference type="NCBI Taxonomy" id="33203"/>
    <lineage>
        <taxon>Eukaryota</taxon>
        <taxon>Fungi</taxon>
        <taxon>Dikarya</taxon>
        <taxon>Ascomycota</taxon>
        <taxon>Pezizomycotina</taxon>
        <taxon>Sordariomycetes</taxon>
        <taxon>Hypocreomycetidae</taxon>
        <taxon>Hypocreales</taxon>
        <taxon>Ophiocordycipitaceae</taxon>
        <taxon>Purpureocillium</taxon>
    </lineage>
</organism>
<name>A0A2U3E2P8_PURLI</name>
<dbReference type="Pfam" id="PF02900">
    <property type="entry name" value="LigB"/>
    <property type="match status" value="1"/>
</dbReference>
<dbReference type="EMBL" id="LCWV01000014">
    <property type="protein sequence ID" value="PWI68782.1"/>
    <property type="molecule type" value="Genomic_DNA"/>
</dbReference>
<dbReference type="InterPro" id="IPR004183">
    <property type="entry name" value="Xdiol_dOase_suB"/>
</dbReference>
<dbReference type="CDD" id="cd07363">
    <property type="entry name" value="45_DOPA_Dioxygenase"/>
    <property type="match status" value="1"/>
</dbReference>
<accession>A0A2U3E2P8</accession>
<reference evidence="7 8" key="1">
    <citation type="journal article" date="2016" name="Front. Microbiol.">
        <title>Genome and transcriptome sequences reveal the specific parasitism of the nematophagous Purpureocillium lilacinum 36-1.</title>
        <authorList>
            <person name="Xie J."/>
            <person name="Li S."/>
            <person name="Mo C."/>
            <person name="Xiao X."/>
            <person name="Peng D."/>
            <person name="Wang G."/>
            <person name="Xiao Y."/>
        </authorList>
    </citation>
    <scope>NUCLEOTIDE SEQUENCE [LARGE SCALE GENOMIC DNA]</scope>
    <source>
        <strain evidence="7 8">36-1</strain>
    </source>
</reference>
<evidence type="ECO:0000256" key="4">
    <source>
        <dbReference type="ARBA" id="ARBA00022833"/>
    </source>
</evidence>
<dbReference type="GO" id="GO:0008198">
    <property type="term" value="F:ferrous iron binding"/>
    <property type="evidence" value="ECO:0007669"/>
    <property type="project" value="InterPro"/>
</dbReference>
<dbReference type="InterPro" id="IPR014436">
    <property type="entry name" value="Extradiol_dOase_DODA"/>
</dbReference>
<evidence type="ECO:0000256" key="5">
    <source>
        <dbReference type="ARBA" id="ARBA00023002"/>
    </source>
</evidence>
<evidence type="ECO:0000313" key="7">
    <source>
        <dbReference type="EMBL" id="PWI68782.1"/>
    </source>
</evidence>
<keyword evidence="3" id="KW-0479">Metal-binding</keyword>
<comment type="cofactor">
    <cofactor evidence="1">
        <name>Zn(2+)</name>
        <dbReference type="ChEBI" id="CHEBI:29105"/>
    </cofactor>
</comment>
<dbReference type="PANTHER" id="PTHR30096:SF0">
    <property type="entry name" value="4,5-DOPA DIOXYGENASE EXTRADIOL-LIKE PROTEIN"/>
    <property type="match status" value="1"/>
</dbReference>
<dbReference type="Gene3D" id="3.40.830.10">
    <property type="entry name" value="LigB-like"/>
    <property type="match status" value="1"/>
</dbReference>
<dbReference type="PANTHER" id="PTHR30096">
    <property type="entry name" value="4,5-DOPA DIOXYGENASE EXTRADIOL-LIKE PROTEIN"/>
    <property type="match status" value="1"/>
</dbReference>
<dbReference type="Proteomes" id="UP000245956">
    <property type="component" value="Unassembled WGS sequence"/>
</dbReference>
<keyword evidence="4" id="KW-0862">Zinc</keyword>
<keyword evidence="5" id="KW-0560">Oxidoreductase</keyword>
<dbReference type="SUPFAM" id="SSF53213">
    <property type="entry name" value="LigB-like"/>
    <property type="match status" value="1"/>
</dbReference>
<evidence type="ECO:0000256" key="2">
    <source>
        <dbReference type="ARBA" id="ARBA00007581"/>
    </source>
</evidence>
<comment type="caution">
    <text evidence="7">The sequence shown here is derived from an EMBL/GenBank/DDBJ whole genome shotgun (WGS) entry which is preliminary data.</text>
</comment>
<evidence type="ECO:0000256" key="1">
    <source>
        <dbReference type="ARBA" id="ARBA00001947"/>
    </source>
</evidence>